<accession>A0ABQ9U8M0</accession>
<feature type="non-terminal residue" evidence="1">
    <location>
        <position position="56"/>
    </location>
</feature>
<organism evidence="1 2">
    <name type="scientific">Saguinus oedipus</name>
    <name type="common">Cotton-top tamarin</name>
    <name type="synonym">Oedipomidas oedipus</name>
    <dbReference type="NCBI Taxonomy" id="9490"/>
    <lineage>
        <taxon>Eukaryota</taxon>
        <taxon>Metazoa</taxon>
        <taxon>Chordata</taxon>
        <taxon>Craniata</taxon>
        <taxon>Vertebrata</taxon>
        <taxon>Euteleostomi</taxon>
        <taxon>Mammalia</taxon>
        <taxon>Eutheria</taxon>
        <taxon>Euarchontoglires</taxon>
        <taxon>Primates</taxon>
        <taxon>Haplorrhini</taxon>
        <taxon>Platyrrhini</taxon>
        <taxon>Cebidae</taxon>
        <taxon>Callitrichinae</taxon>
        <taxon>Saguinus</taxon>
    </lineage>
</organism>
<sequence>RPPTLTFLSGQAFQALSPGTQQWPENAPAGLVGSENPIVGGGRNKKLQHEGCHFVS</sequence>
<reference evidence="1 2" key="1">
    <citation type="submission" date="2023-05" db="EMBL/GenBank/DDBJ databases">
        <title>B98-5 Cell Line De Novo Hybrid Assembly: An Optical Mapping Approach.</title>
        <authorList>
            <person name="Kananen K."/>
            <person name="Auerbach J.A."/>
            <person name="Kautto E."/>
            <person name="Blachly J.S."/>
        </authorList>
    </citation>
    <scope>NUCLEOTIDE SEQUENCE [LARGE SCALE GENOMIC DNA]</scope>
    <source>
        <strain evidence="1">B95-8</strain>
        <tissue evidence="1">Cell line</tissue>
    </source>
</reference>
<comment type="caution">
    <text evidence="1">The sequence shown here is derived from an EMBL/GenBank/DDBJ whole genome shotgun (WGS) entry which is preliminary data.</text>
</comment>
<feature type="non-terminal residue" evidence="1">
    <location>
        <position position="1"/>
    </location>
</feature>
<keyword evidence="2" id="KW-1185">Reference proteome</keyword>
<protein>
    <submittedName>
        <fullName evidence="1">Uncharacterized protein</fullName>
    </submittedName>
</protein>
<proteinExistence type="predicted"/>
<dbReference type="EMBL" id="JASSZA010000015">
    <property type="protein sequence ID" value="KAK2093401.1"/>
    <property type="molecule type" value="Genomic_DNA"/>
</dbReference>
<evidence type="ECO:0000313" key="1">
    <source>
        <dbReference type="EMBL" id="KAK2093401.1"/>
    </source>
</evidence>
<gene>
    <name evidence="1" type="ORF">P7K49_029930</name>
</gene>
<name>A0ABQ9U8M0_SAGOE</name>
<dbReference type="Proteomes" id="UP001266305">
    <property type="component" value="Unassembled WGS sequence"/>
</dbReference>
<evidence type="ECO:0000313" key="2">
    <source>
        <dbReference type="Proteomes" id="UP001266305"/>
    </source>
</evidence>